<evidence type="ECO:0000256" key="1">
    <source>
        <dbReference type="ARBA" id="ARBA00004123"/>
    </source>
</evidence>
<protein>
    <recommendedName>
        <fullName evidence="3 8">Mediator of RNA polymerase II transcription subunit 6</fullName>
    </recommendedName>
    <alternativeName>
        <fullName evidence="7 8">Mediator complex subunit 6</fullName>
    </alternativeName>
</protein>
<evidence type="ECO:0000256" key="7">
    <source>
        <dbReference type="ARBA" id="ARBA00031259"/>
    </source>
</evidence>
<feature type="region of interest" description="Disordered" evidence="9">
    <location>
        <begin position="246"/>
        <end position="323"/>
    </location>
</feature>
<evidence type="ECO:0000256" key="6">
    <source>
        <dbReference type="ARBA" id="ARBA00023242"/>
    </source>
</evidence>
<feature type="compositionally biased region" description="Basic and acidic residues" evidence="9">
    <location>
        <begin position="246"/>
        <end position="258"/>
    </location>
</feature>
<dbReference type="PANTHER" id="PTHR13104">
    <property type="entry name" value="MED-6-RELATED"/>
    <property type="match status" value="1"/>
</dbReference>
<comment type="similarity">
    <text evidence="2 8">Belongs to the Mediator complex subunit 6 family.</text>
</comment>
<dbReference type="Pfam" id="PF04934">
    <property type="entry name" value="Med6"/>
    <property type="match status" value="1"/>
</dbReference>
<evidence type="ECO:0000313" key="11">
    <source>
        <dbReference type="Proteomes" id="UP000241462"/>
    </source>
</evidence>
<keyword evidence="5 8" id="KW-0804">Transcription</keyword>
<feature type="compositionally biased region" description="Pro residues" evidence="9">
    <location>
        <begin position="263"/>
        <end position="274"/>
    </location>
</feature>
<evidence type="ECO:0000256" key="8">
    <source>
        <dbReference type="RuleBase" id="RU364143"/>
    </source>
</evidence>
<accession>A0A2T3AJQ3</accession>
<dbReference type="Proteomes" id="UP000241462">
    <property type="component" value="Unassembled WGS sequence"/>
</dbReference>
<evidence type="ECO:0000256" key="3">
    <source>
        <dbReference type="ARBA" id="ARBA00020634"/>
    </source>
</evidence>
<organism evidence="10 11">
    <name type="scientific">Coniella lustricola</name>
    <dbReference type="NCBI Taxonomy" id="2025994"/>
    <lineage>
        <taxon>Eukaryota</taxon>
        <taxon>Fungi</taxon>
        <taxon>Dikarya</taxon>
        <taxon>Ascomycota</taxon>
        <taxon>Pezizomycotina</taxon>
        <taxon>Sordariomycetes</taxon>
        <taxon>Sordariomycetidae</taxon>
        <taxon>Diaporthales</taxon>
        <taxon>Schizoparmaceae</taxon>
        <taxon>Coniella</taxon>
    </lineage>
</organism>
<dbReference type="GO" id="GO:0016592">
    <property type="term" value="C:mediator complex"/>
    <property type="evidence" value="ECO:0007669"/>
    <property type="project" value="InterPro"/>
</dbReference>
<reference evidence="10 11" key="1">
    <citation type="journal article" date="2018" name="Mycol. Prog.">
        <title>Coniella lustricola, a new species from submerged detritus.</title>
        <authorList>
            <person name="Raudabaugh D.B."/>
            <person name="Iturriaga T."/>
            <person name="Carver A."/>
            <person name="Mondo S."/>
            <person name="Pangilinan J."/>
            <person name="Lipzen A."/>
            <person name="He G."/>
            <person name="Amirebrahimi M."/>
            <person name="Grigoriev I.V."/>
            <person name="Miller A.N."/>
        </authorList>
    </citation>
    <scope>NUCLEOTIDE SEQUENCE [LARGE SCALE GENOMIC DNA]</scope>
    <source>
        <strain evidence="10 11">B22-T-1</strain>
    </source>
</reference>
<dbReference type="GO" id="GO:0003712">
    <property type="term" value="F:transcription coregulator activity"/>
    <property type="evidence" value="ECO:0007669"/>
    <property type="project" value="InterPro"/>
</dbReference>
<dbReference type="OrthoDB" id="344220at2759"/>
<dbReference type="EMBL" id="KZ678381">
    <property type="protein sequence ID" value="PSS00808.1"/>
    <property type="molecule type" value="Genomic_DNA"/>
</dbReference>
<evidence type="ECO:0000256" key="9">
    <source>
        <dbReference type="SAM" id="MobiDB-lite"/>
    </source>
</evidence>
<feature type="region of interest" description="Disordered" evidence="9">
    <location>
        <begin position="196"/>
        <end position="215"/>
    </location>
</feature>
<dbReference type="GO" id="GO:0006357">
    <property type="term" value="P:regulation of transcription by RNA polymerase II"/>
    <property type="evidence" value="ECO:0007669"/>
    <property type="project" value="InterPro"/>
</dbReference>
<keyword evidence="6 8" id="KW-0539">Nucleus</keyword>
<evidence type="ECO:0000256" key="5">
    <source>
        <dbReference type="ARBA" id="ARBA00023163"/>
    </source>
</evidence>
<keyword evidence="4 8" id="KW-0805">Transcription regulation</keyword>
<dbReference type="AlphaFoldDB" id="A0A2T3AJQ3"/>
<dbReference type="InParanoid" id="A0A2T3AJQ3"/>
<gene>
    <name evidence="8" type="primary">MED6</name>
    <name evidence="10" type="ORF">BD289DRAFT_423355</name>
</gene>
<dbReference type="STRING" id="2025994.A0A2T3AJQ3"/>
<evidence type="ECO:0000256" key="2">
    <source>
        <dbReference type="ARBA" id="ARBA00007526"/>
    </source>
</evidence>
<comment type="subcellular location">
    <subcellularLocation>
        <location evidence="1 8">Nucleus</location>
    </subcellularLocation>
</comment>
<dbReference type="InterPro" id="IPR007018">
    <property type="entry name" value="Mediator_Med6"/>
</dbReference>
<dbReference type="FunCoup" id="A0A2T3AJQ3">
    <property type="interactions" value="767"/>
</dbReference>
<dbReference type="InterPro" id="IPR038566">
    <property type="entry name" value="Mediator_Med6_sf"/>
</dbReference>
<sequence>MTSVAKEIPLDEAVWSHPQFIMQYGPLHNNTILIYFAGSPWCERTSNNKTIMNQALYNPAMAHVVATREAFEARLRSMSGLEYMVSEAPVETGPGQGTGVWVIRKQTRKKRGGNLDDEVTVHASYYVIGQNIYPAPSLMDMMSLKLATISNAIGNIFEAANSIQKWTPAQGHTFANPTIPRAGTLEPKDATPMPDATGGRAGQNAVGTKASTKTELDSRLAEEAFAIHMAYGGDYMDEIPITGKPGDFHFARTGRKDNLSIPQPQPPTLKPPVLAPLNTAQAAEVASPKDIKKTKSPRPGSAVGSKNRRKGKSGTATGASTPS</sequence>
<keyword evidence="11" id="KW-1185">Reference proteome</keyword>
<comment type="subunit">
    <text evidence="8">Component of the Mediator complex.</text>
</comment>
<evidence type="ECO:0000313" key="10">
    <source>
        <dbReference type="EMBL" id="PSS00808.1"/>
    </source>
</evidence>
<dbReference type="Gene3D" id="3.10.450.580">
    <property type="entry name" value="Mediator complex, subunit Med6"/>
    <property type="match status" value="1"/>
</dbReference>
<feature type="compositionally biased region" description="Polar residues" evidence="9">
    <location>
        <begin position="314"/>
        <end position="323"/>
    </location>
</feature>
<proteinExistence type="inferred from homology"/>
<name>A0A2T3AJQ3_9PEZI</name>
<evidence type="ECO:0000256" key="4">
    <source>
        <dbReference type="ARBA" id="ARBA00023015"/>
    </source>
</evidence>
<keyword evidence="8" id="KW-0010">Activator</keyword>
<comment type="function">
    <text evidence="8">Component of the Mediator complex, a coactivator involved in the regulated transcription of nearly all RNA polymerase II-dependent genes. Mediator functions as a bridge to convey information from gene-specific regulatory proteins to the basal RNA polymerase II transcription machinery. Mediator is recruited to promoters by direct interactions with regulatory proteins and serves as a scaffold for the assembly of a functional preinitiation complex with RNA polymerase II and the general transcription factors.</text>
</comment>